<dbReference type="PANTHER" id="PTHR24198:SF165">
    <property type="entry name" value="ANKYRIN REPEAT-CONTAINING PROTEIN-RELATED"/>
    <property type="match status" value="1"/>
</dbReference>
<dbReference type="SMART" id="SM00248">
    <property type="entry name" value="ANK"/>
    <property type="match status" value="4"/>
</dbReference>
<evidence type="ECO:0000313" key="11">
    <source>
        <dbReference type="Proteomes" id="UP000677228"/>
    </source>
</evidence>
<dbReference type="InterPro" id="IPR019373">
    <property type="entry name" value="Ribosomal_mL51"/>
</dbReference>
<reference evidence="9" key="1">
    <citation type="submission" date="2021-02" db="EMBL/GenBank/DDBJ databases">
        <authorList>
            <person name="Nowell W R."/>
        </authorList>
    </citation>
    <scope>NUCLEOTIDE SEQUENCE</scope>
</reference>
<evidence type="ECO:0000256" key="8">
    <source>
        <dbReference type="SAM" id="Phobius"/>
    </source>
</evidence>
<keyword evidence="5 7" id="KW-0040">ANK repeat</keyword>
<evidence type="ECO:0000313" key="10">
    <source>
        <dbReference type="EMBL" id="CAF3612129.1"/>
    </source>
</evidence>
<comment type="caution">
    <text evidence="9">The sequence shown here is derived from an EMBL/GenBank/DDBJ whole genome shotgun (WGS) entry which is preliminary data.</text>
</comment>
<dbReference type="AlphaFoldDB" id="A0A8S2D6Y7"/>
<dbReference type="Gene3D" id="1.25.40.20">
    <property type="entry name" value="Ankyrin repeat-containing domain"/>
    <property type="match status" value="2"/>
</dbReference>
<feature type="transmembrane region" description="Helical" evidence="8">
    <location>
        <begin position="374"/>
        <end position="392"/>
    </location>
</feature>
<dbReference type="EMBL" id="CAJOBA010001737">
    <property type="protein sequence ID" value="CAF3612129.1"/>
    <property type="molecule type" value="Genomic_DNA"/>
</dbReference>
<proteinExistence type="predicted"/>
<dbReference type="GO" id="GO:0016192">
    <property type="term" value="P:vesicle-mediated transport"/>
    <property type="evidence" value="ECO:0007669"/>
    <property type="project" value="InterPro"/>
</dbReference>
<dbReference type="InterPro" id="IPR002110">
    <property type="entry name" value="Ankyrin_rpt"/>
</dbReference>
<evidence type="ECO:0000256" key="6">
    <source>
        <dbReference type="ARBA" id="ARBA00023136"/>
    </source>
</evidence>
<evidence type="ECO:0000256" key="2">
    <source>
        <dbReference type="ARBA" id="ARBA00022692"/>
    </source>
</evidence>
<dbReference type="PROSITE" id="PS50088">
    <property type="entry name" value="ANK_REPEAT"/>
    <property type="match status" value="3"/>
</dbReference>
<evidence type="ECO:0000256" key="7">
    <source>
        <dbReference type="PROSITE-ProRule" id="PRU00023"/>
    </source>
</evidence>
<feature type="transmembrane region" description="Helical" evidence="8">
    <location>
        <begin position="329"/>
        <end position="354"/>
    </location>
</feature>
<dbReference type="GO" id="GO:0003735">
    <property type="term" value="F:structural constituent of ribosome"/>
    <property type="evidence" value="ECO:0007669"/>
    <property type="project" value="InterPro"/>
</dbReference>
<evidence type="ECO:0000256" key="3">
    <source>
        <dbReference type="ARBA" id="ARBA00022737"/>
    </source>
</evidence>
<name>A0A8S2D6Y7_9BILA</name>
<accession>A0A8S2D6Y7</accession>
<organism evidence="9 11">
    <name type="scientific">Didymodactylos carnosus</name>
    <dbReference type="NCBI Taxonomy" id="1234261"/>
    <lineage>
        <taxon>Eukaryota</taxon>
        <taxon>Metazoa</taxon>
        <taxon>Spiralia</taxon>
        <taxon>Gnathifera</taxon>
        <taxon>Rotifera</taxon>
        <taxon>Eurotatoria</taxon>
        <taxon>Bdelloidea</taxon>
        <taxon>Philodinida</taxon>
        <taxon>Philodinidae</taxon>
        <taxon>Didymodactylos</taxon>
    </lineage>
</organism>
<dbReference type="Proteomes" id="UP000682733">
    <property type="component" value="Unassembled WGS sequence"/>
</dbReference>
<dbReference type="GO" id="GO:0005737">
    <property type="term" value="C:cytoplasm"/>
    <property type="evidence" value="ECO:0007669"/>
    <property type="project" value="UniProtKB-ARBA"/>
</dbReference>
<dbReference type="Pfam" id="PF10244">
    <property type="entry name" value="MRP-L51"/>
    <property type="match status" value="1"/>
</dbReference>
<comment type="subcellular location">
    <subcellularLocation>
        <location evidence="1">Membrane</location>
        <topology evidence="1">Multi-pass membrane protein</topology>
    </subcellularLocation>
</comment>
<dbReference type="InterPro" id="IPR007305">
    <property type="entry name" value="Vesicle_transpt_Got1/SFT2"/>
</dbReference>
<dbReference type="Proteomes" id="UP000677228">
    <property type="component" value="Unassembled WGS sequence"/>
</dbReference>
<feature type="repeat" description="ANK" evidence="7">
    <location>
        <begin position="58"/>
        <end position="90"/>
    </location>
</feature>
<dbReference type="PANTHER" id="PTHR24198">
    <property type="entry name" value="ANKYRIN REPEAT AND PROTEIN KINASE DOMAIN-CONTAINING PROTEIN"/>
    <property type="match status" value="1"/>
</dbReference>
<evidence type="ECO:0000256" key="5">
    <source>
        <dbReference type="ARBA" id="ARBA00023043"/>
    </source>
</evidence>
<keyword evidence="4 8" id="KW-1133">Transmembrane helix</keyword>
<gene>
    <name evidence="9" type="ORF">OVA965_LOCUS5980</name>
    <name evidence="10" type="ORF">TMI583_LOCUS5976</name>
</gene>
<protein>
    <recommendedName>
        <fullName evidence="12">Ankyrin repeat-containing protein</fullName>
    </recommendedName>
</protein>
<dbReference type="InterPro" id="IPR036770">
    <property type="entry name" value="Ankyrin_rpt-contain_sf"/>
</dbReference>
<feature type="transmembrane region" description="Helical" evidence="8">
    <location>
        <begin position="397"/>
        <end position="419"/>
    </location>
</feature>
<feature type="repeat" description="ANK" evidence="7">
    <location>
        <begin position="176"/>
        <end position="204"/>
    </location>
</feature>
<dbReference type="Pfam" id="PF04178">
    <property type="entry name" value="Got1"/>
    <property type="match status" value="1"/>
</dbReference>
<keyword evidence="2 8" id="KW-0812">Transmembrane</keyword>
<evidence type="ECO:0000256" key="1">
    <source>
        <dbReference type="ARBA" id="ARBA00004141"/>
    </source>
</evidence>
<dbReference type="Pfam" id="PF12796">
    <property type="entry name" value="Ank_2"/>
    <property type="match status" value="2"/>
</dbReference>
<evidence type="ECO:0008006" key="12">
    <source>
        <dbReference type="Google" id="ProtNLM"/>
    </source>
</evidence>
<dbReference type="PROSITE" id="PS50297">
    <property type="entry name" value="ANK_REP_REGION"/>
    <property type="match status" value="2"/>
</dbReference>
<sequence>MSSTSRRGSSNSDNTALALGTTFNEQTFYRSCLLGDLERVQYILRTTTHININHQNDEGLTLLHLGCISNFYGLVQLLLQYHAQIDIHDKYGRTCLHYIAMNDHRALIKLILNKPSTRFPLIELNSSLDNNNQNHITNDYINLCDKQGKTALILACEYGHLELAELLINEYKADVNKNDPLHYASIEGKFDVCQLLIQYGSNVNHVLMPKVVQEICQRGHMNESRFHVMMDSKFSRLQEFVSETKNGGSVNNSDPGHSPSVWTRSIFSRDVFNTNMNRFNTFIRRPRSLFGGHGVDPVSTNGSSDDMNVLLKQGENDPILPTLSKKQRILGFMGFLLMGVMCMGLATLYIPPLFFSMLWGPVNHLRHLFGVERLPFTITYIGTLIGTIYYSVWLKSYFLTIIFAVLQIAALVWYVGAYIPGGTRVYSTIFVRTFKRFGEYVKSYGYQPKYYQGGLLPRPETMQNDPPDYLPPFIDPKEWSLENATFGQNDYIDILGDETIEHWQLVRNAPFWLRGFGGNELQHLLRRMRYDGKKLEEEKPQKYSDLITRIRYLTYKHNFKHYKRPWLARPTLGSKEPLPEYWDPRST</sequence>
<keyword evidence="6 8" id="KW-0472">Membrane</keyword>
<evidence type="ECO:0000256" key="4">
    <source>
        <dbReference type="ARBA" id="ARBA00022989"/>
    </source>
</evidence>
<dbReference type="GO" id="GO:0016020">
    <property type="term" value="C:membrane"/>
    <property type="evidence" value="ECO:0007669"/>
    <property type="project" value="UniProtKB-SubCell"/>
</dbReference>
<dbReference type="SUPFAM" id="SSF48403">
    <property type="entry name" value="Ankyrin repeat"/>
    <property type="match status" value="1"/>
</dbReference>
<dbReference type="GO" id="GO:0012505">
    <property type="term" value="C:endomembrane system"/>
    <property type="evidence" value="ECO:0007669"/>
    <property type="project" value="UniProtKB-ARBA"/>
</dbReference>
<evidence type="ECO:0000313" key="9">
    <source>
        <dbReference type="EMBL" id="CAF0827667.1"/>
    </source>
</evidence>
<dbReference type="EMBL" id="CAJNOK010001737">
    <property type="protein sequence ID" value="CAF0827667.1"/>
    <property type="molecule type" value="Genomic_DNA"/>
</dbReference>
<feature type="repeat" description="ANK" evidence="7">
    <location>
        <begin position="147"/>
        <end position="169"/>
    </location>
</feature>
<keyword evidence="3" id="KW-0677">Repeat</keyword>